<feature type="non-terminal residue" evidence="1">
    <location>
        <position position="1"/>
    </location>
</feature>
<dbReference type="CTD" id="9953027"/>
<sequence>QRDSLKTTWMHPRSKHWYLILVRQRNVHDRHTCMMPNAEYQTAHRIVRYKLNFRFKSKPER</sequence>
<reference evidence="1" key="1">
    <citation type="submission" date="2012-04" db="EMBL/GenBank/DDBJ databases">
        <title>The Genome Sequence of Loa loa.</title>
        <authorList>
            <consortium name="The Broad Institute Genome Sequencing Platform"/>
            <consortium name="Broad Institute Genome Sequencing Center for Infectious Disease"/>
            <person name="Nutman T.B."/>
            <person name="Fink D.L."/>
            <person name="Russ C."/>
            <person name="Young S."/>
            <person name="Zeng Q."/>
            <person name="Gargeya S."/>
            <person name="Alvarado L."/>
            <person name="Berlin A."/>
            <person name="Chapman S.B."/>
            <person name="Chen Z."/>
            <person name="Freedman E."/>
            <person name="Gellesch M."/>
            <person name="Goldberg J."/>
            <person name="Griggs A."/>
            <person name="Gujja S."/>
            <person name="Heilman E.R."/>
            <person name="Heiman D."/>
            <person name="Howarth C."/>
            <person name="Mehta T."/>
            <person name="Neiman D."/>
            <person name="Pearson M."/>
            <person name="Roberts A."/>
            <person name="Saif S."/>
            <person name="Shea T."/>
            <person name="Shenoy N."/>
            <person name="Sisk P."/>
            <person name="Stolte C."/>
            <person name="Sykes S."/>
            <person name="White J."/>
            <person name="Yandava C."/>
            <person name="Haas B."/>
            <person name="Henn M.R."/>
            <person name="Nusbaum C."/>
            <person name="Birren B."/>
        </authorList>
    </citation>
    <scope>NUCLEOTIDE SEQUENCE [LARGE SCALE GENOMIC DNA]</scope>
</reference>
<dbReference type="InParanoid" id="A0A1S0TGS5"/>
<gene>
    <name evidence="1" type="ORF">LOAG_15535</name>
</gene>
<protein>
    <submittedName>
        <fullName evidence="1">Uncharacterized protein</fullName>
    </submittedName>
</protein>
<evidence type="ECO:0000313" key="1">
    <source>
        <dbReference type="EMBL" id="EFO12995.2"/>
    </source>
</evidence>
<feature type="non-terminal residue" evidence="1">
    <location>
        <position position="61"/>
    </location>
</feature>
<dbReference type="OrthoDB" id="410381at2759"/>
<accession>A0A1S0TGS5</accession>
<dbReference type="AlphaFoldDB" id="A0A1S0TGS5"/>
<dbReference type="RefSeq" id="XP_003151074.2">
    <property type="nucleotide sequence ID" value="XM_003151026.2"/>
</dbReference>
<dbReference type="KEGG" id="loa:LOAG_15535"/>
<dbReference type="EMBL" id="JH714193">
    <property type="protein sequence ID" value="EFO12995.2"/>
    <property type="molecule type" value="Genomic_DNA"/>
</dbReference>
<name>A0A1S0TGS5_LOALO</name>
<dbReference type="GeneID" id="9953027"/>
<organism evidence="1">
    <name type="scientific">Loa loa</name>
    <name type="common">Eye worm</name>
    <name type="synonym">Filaria loa</name>
    <dbReference type="NCBI Taxonomy" id="7209"/>
    <lineage>
        <taxon>Eukaryota</taxon>
        <taxon>Metazoa</taxon>
        <taxon>Ecdysozoa</taxon>
        <taxon>Nematoda</taxon>
        <taxon>Chromadorea</taxon>
        <taxon>Rhabditida</taxon>
        <taxon>Spirurina</taxon>
        <taxon>Spiruromorpha</taxon>
        <taxon>Filarioidea</taxon>
        <taxon>Onchocercidae</taxon>
        <taxon>Loa</taxon>
    </lineage>
</organism>
<proteinExistence type="predicted"/>